<name>A0A1X9YR73_9BACT</name>
<reference evidence="2" key="1">
    <citation type="submission" date="2017-05" db="EMBL/GenBank/DDBJ databases">
        <authorList>
            <person name="Ray J."/>
            <person name="Price M."/>
            <person name="Deutschbauer A."/>
        </authorList>
    </citation>
    <scope>NUCLEOTIDE SEQUENCE [LARGE SCALE GENOMIC DNA]</scope>
    <source>
        <strain evidence="2">DSM 19842</strain>
    </source>
</reference>
<organism evidence="1 2">
    <name type="scientific">Pontibacter actiniarum</name>
    <dbReference type="NCBI Taxonomy" id="323450"/>
    <lineage>
        <taxon>Bacteria</taxon>
        <taxon>Pseudomonadati</taxon>
        <taxon>Bacteroidota</taxon>
        <taxon>Cytophagia</taxon>
        <taxon>Cytophagales</taxon>
        <taxon>Hymenobacteraceae</taxon>
        <taxon>Pontibacter</taxon>
    </lineage>
</organism>
<dbReference type="OrthoDB" id="851875at2"/>
<protein>
    <recommendedName>
        <fullName evidence="3">Lipocalin-like domain-containing protein</fullName>
    </recommendedName>
</protein>
<gene>
    <name evidence="1" type="ORF">CA264_07900</name>
</gene>
<keyword evidence="2" id="KW-1185">Reference proteome</keyword>
<evidence type="ECO:0008006" key="3">
    <source>
        <dbReference type="Google" id="ProtNLM"/>
    </source>
</evidence>
<dbReference type="Proteomes" id="UP000266292">
    <property type="component" value="Chromosome"/>
</dbReference>
<sequence>MLQADSASLLAKTWVLRETLRQQEGKLEPVLPVEEMRLAFRADGTYRLSRISQVPNAVNGIASVEEGTWTLEAERGLIGMQTTRVDGRPMPHMMLYRWQVQELTPDQLVLQQSRLQGQYLVLEAAP</sequence>
<dbReference type="EMBL" id="CP021235">
    <property type="protein sequence ID" value="ARS35368.1"/>
    <property type="molecule type" value="Genomic_DNA"/>
</dbReference>
<proteinExistence type="predicted"/>
<accession>A0A1X9YR73</accession>
<dbReference type="KEGG" id="pact:CA264_07900"/>
<dbReference type="RefSeq" id="WP_025606128.1">
    <property type="nucleotide sequence ID" value="NZ_CP021235.1"/>
</dbReference>
<evidence type="ECO:0000313" key="2">
    <source>
        <dbReference type="Proteomes" id="UP000266292"/>
    </source>
</evidence>
<dbReference type="AlphaFoldDB" id="A0A1X9YR73"/>
<evidence type="ECO:0000313" key="1">
    <source>
        <dbReference type="EMBL" id="ARS35368.1"/>
    </source>
</evidence>